<proteinExistence type="predicted"/>
<name>A0A3N1VMJ3_9BACT</name>
<accession>A0A3N1VMJ3</accession>
<dbReference type="Gene3D" id="1.50.10.10">
    <property type="match status" value="1"/>
</dbReference>
<dbReference type="CDD" id="cd02955">
    <property type="entry name" value="SSP411"/>
    <property type="match status" value="1"/>
</dbReference>
<comment type="caution">
    <text evidence="2">The sequence shown here is derived from an EMBL/GenBank/DDBJ whole genome shotgun (WGS) entry which is preliminary data.</text>
</comment>
<organism evidence="2 3">
    <name type="scientific">Desulfosoma caldarium</name>
    <dbReference type="NCBI Taxonomy" id="610254"/>
    <lineage>
        <taxon>Bacteria</taxon>
        <taxon>Pseudomonadati</taxon>
        <taxon>Thermodesulfobacteriota</taxon>
        <taxon>Syntrophobacteria</taxon>
        <taxon>Syntrophobacterales</taxon>
        <taxon>Syntrophobacteraceae</taxon>
        <taxon>Desulfosoma</taxon>
    </lineage>
</organism>
<dbReference type="Proteomes" id="UP000276223">
    <property type="component" value="Unassembled WGS sequence"/>
</dbReference>
<dbReference type="PANTHER" id="PTHR42899:SF1">
    <property type="entry name" value="SPERMATOGENESIS-ASSOCIATED PROTEIN 20"/>
    <property type="match status" value="1"/>
</dbReference>
<keyword evidence="3" id="KW-1185">Reference proteome</keyword>
<dbReference type="InterPro" id="IPR004879">
    <property type="entry name" value="Ssp411-like_TRX"/>
</dbReference>
<dbReference type="Pfam" id="PF03190">
    <property type="entry name" value="Thioredox_DsbH"/>
    <property type="match status" value="1"/>
</dbReference>
<dbReference type="PIRSF" id="PIRSF006402">
    <property type="entry name" value="UCP006402_thioredoxin"/>
    <property type="match status" value="1"/>
</dbReference>
<dbReference type="GO" id="GO:0005975">
    <property type="term" value="P:carbohydrate metabolic process"/>
    <property type="evidence" value="ECO:0007669"/>
    <property type="project" value="InterPro"/>
</dbReference>
<dbReference type="InterPro" id="IPR008928">
    <property type="entry name" value="6-hairpin_glycosidase_sf"/>
</dbReference>
<dbReference type="InterPro" id="IPR036249">
    <property type="entry name" value="Thioredoxin-like_sf"/>
</dbReference>
<dbReference type="SUPFAM" id="SSF52833">
    <property type="entry name" value="Thioredoxin-like"/>
    <property type="match status" value="1"/>
</dbReference>
<evidence type="ECO:0000313" key="2">
    <source>
        <dbReference type="EMBL" id="ROR03279.1"/>
    </source>
</evidence>
<dbReference type="SUPFAM" id="SSF48208">
    <property type="entry name" value="Six-hairpin glycosidases"/>
    <property type="match status" value="1"/>
</dbReference>
<dbReference type="EMBL" id="RJVA01000009">
    <property type="protein sequence ID" value="ROR03279.1"/>
    <property type="molecule type" value="Genomic_DNA"/>
</dbReference>
<sequence>MPNRLVGEKSPYLLQHAHNPVDWHPWGEEAFAKARREDKPVFLSIGYATCHWCHVMAHESFEDPEVARYLNEHFVAVKVDREERPDIDGVYMSVCQVIAGHGGWPLSVFLTPEKVPFFAGTYFPKTARLGMPGFLDLLQEVHRLWREERPKLMTTGYKIVEVLQQASQGPESFLEESDLEQGFSQLRGAFDPRWGGFGDAPKFPTPHQLTFLLRYHARTENPAALGMVEETLMAMRQGGLFDQLAYGFHRYSVDARWLVPHFEKMLYDQALLAMAYLETYQVTGKAFYAHVAGEIFAYVLRDMTDAEGGFYSAEDADTEGEEGLFYTWTPEEIRAVLPEDQARWACEYFGVTAKGNFEKGRSVLHLAEMPETLASRAGLSVPAFVDLMENARQALFNHRKTRPAPLKDDKILTAWNGLMAAALALGYRVLGEAQYLMAATKAVQFVWNTLRDPQGRLYRRFRHGHVAHHGFLDDYAFLAWALLELYEASFDPQFLQKAVDVHELMLALFWNSERGGLDYTAKDAEELIIKERQVYDGALPSGNSTALNTLARLGQITGEARWEKAADGIVRAFAHEVKKYPRAYTHFLNGFDRLLGPGCEVVLVGTGPSLENEAMVRCVREGFRPRTALVVKHLDETRRALLEKLAPFVVPMQPVEGRTTAYVCRARQCAAPTTDVEHLRTLLNEVR</sequence>
<dbReference type="RefSeq" id="WP_123289069.1">
    <property type="nucleotide sequence ID" value="NZ_RJVA01000009.1"/>
</dbReference>
<feature type="domain" description="Spermatogenesis-associated protein 20-like TRX" evidence="1">
    <location>
        <begin position="3"/>
        <end position="163"/>
    </location>
</feature>
<reference evidence="2 3" key="1">
    <citation type="submission" date="2018-11" db="EMBL/GenBank/DDBJ databases">
        <title>Genomic Encyclopedia of Type Strains, Phase IV (KMG-IV): sequencing the most valuable type-strain genomes for metagenomic binning, comparative biology and taxonomic classification.</title>
        <authorList>
            <person name="Goeker M."/>
        </authorList>
    </citation>
    <scope>NUCLEOTIDE SEQUENCE [LARGE SCALE GENOMIC DNA]</scope>
    <source>
        <strain evidence="2 3">DSM 22027</strain>
    </source>
</reference>
<dbReference type="OrthoDB" id="9762614at2"/>
<dbReference type="Gene3D" id="3.40.30.10">
    <property type="entry name" value="Glutaredoxin"/>
    <property type="match status" value="1"/>
</dbReference>
<dbReference type="PANTHER" id="PTHR42899">
    <property type="entry name" value="SPERMATOGENESIS-ASSOCIATED PROTEIN 20"/>
    <property type="match status" value="1"/>
</dbReference>
<dbReference type="InterPro" id="IPR012341">
    <property type="entry name" value="6hp_glycosidase-like_sf"/>
</dbReference>
<protein>
    <recommendedName>
        <fullName evidence="1">Spermatogenesis-associated protein 20-like TRX domain-containing protein</fullName>
    </recommendedName>
</protein>
<evidence type="ECO:0000313" key="3">
    <source>
        <dbReference type="Proteomes" id="UP000276223"/>
    </source>
</evidence>
<gene>
    <name evidence="2" type="ORF">EDC27_0544</name>
</gene>
<evidence type="ECO:0000259" key="1">
    <source>
        <dbReference type="Pfam" id="PF03190"/>
    </source>
</evidence>
<dbReference type="AlphaFoldDB" id="A0A3N1VMJ3"/>
<dbReference type="InterPro" id="IPR024705">
    <property type="entry name" value="Ssp411"/>
</dbReference>